<dbReference type="PROSITE" id="PS01081">
    <property type="entry name" value="HTH_TETR_1"/>
    <property type="match status" value="1"/>
</dbReference>
<dbReference type="InterPro" id="IPR039538">
    <property type="entry name" value="BetI_C"/>
</dbReference>
<keyword evidence="4 7" id="KW-0238">DNA-binding</keyword>
<dbReference type="PROSITE" id="PS50977">
    <property type="entry name" value="HTH_TETR_2"/>
    <property type="match status" value="1"/>
</dbReference>
<evidence type="ECO:0000256" key="1">
    <source>
        <dbReference type="ARBA" id="ARBA00004719"/>
    </source>
</evidence>
<dbReference type="PANTHER" id="PTHR30055">
    <property type="entry name" value="HTH-TYPE TRANSCRIPTIONAL REGULATOR RUTR"/>
    <property type="match status" value="1"/>
</dbReference>
<evidence type="ECO:0000256" key="7">
    <source>
        <dbReference type="HAMAP-Rule" id="MF_00768"/>
    </source>
</evidence>
<evidence type="ECO:0000256" key="3">
    <source>
        <dbReference type="ARBA" id="ARBA00023015"/>
    </source>
</evidence>
<dbReference type="Proteomes" id="UP000494205">
    <property type="component" value="Unassembled WGS sequence"/>
</dbReference>
<dbReference type="AlphaFoldDB" id="A0A6J5CHB8"/>
<keyword evidence="3 7" id="KW-0805">Transcription regulation</keyword>
<evidence type="ECO:0000313" key="10">
    <source>
        <dbReference type="EMBL" id="CAB3735282.1"/>
    </source>
</evidence>
<dbReference type="InterPro" id="IPR017757">
    <property type="entry name" value="Tscrpt_rep_BetI"/>
</dbReference>
<dbReference type="SUPFAM" id="SSF48498">
    <property type="entry name" value="Tetracyclin repressor-like, C-terminal domain"/>
    <property type="match status" value="1"/>
</dbReference>
<comment type="function">
    <text evidence="7">Repressor involved in choline regulation of the bet genes.</text>
</comment>
<organism evidence="10 11">
    <name type="scientific">Paraburkholderia rhynchosiae</name>
    <dbReference type="NCBI Taxonomy" id="487049"/>
    <lineage>
        <taxon>Bacteria</taxon>
        <taxon>Pseudomonadati</taxon>
        <taxon>Pseudomonadota</taxon>
        <taxon>Betaproteobacteria</taxon>
        <taxon>Burkholderiales</taxon>
        <taxon>Burkholderiaceae</taxon>
        <taxon>Paraburkholderia</taxon>
    </lineage>
</organism>
<accession>A0A6J5CHB8</accession>
<name>A0A6J5CHB8_9BURK</name>
<dbReference type="NCBIfam" id="TIGR03384">
    <property type="entry name" value="betaine_BetI"/>
    <property type="match status" value="1"/>
</dbReference>
<dbReference type="EMBL" id="CADIJZ010000032">
    <property type="protein sequence ID" value="CAB3735282.1"/>
    <property type="molecule type" value="Genomic_DNA"/>
</dbReference>
<dbReference type="InterPro" id="IPR023772">
    <property type="entry name" value="DNA-bd_HTH_TetR-type_CS"/>
</dbReference>
<dbReference type="GO" id="GO:0003700">
    <property type="term" value="F:DNA-binding transcription factor activity"/>
    <property type="evidence" value="ECO:0007669"/>
    <property type="project" value="UniProtKB-UniRule"/>
</dbReference>
<evidence type="ECO:0000256" key="2">
    <source>
        <dbReference type="ARBA" id="ARBA00022491"/>
    </source>
</evidence>
<evidence type="ECO:0000256" key="5">
    <source>
        <dbReference type="ARBA" id="ARBA00023163"/>
    </source>
</evidence>
<dbReference type="InterPro" id="IPR009057">
    <property type="entry name" value="Homeodomain-like_sf"/>
</dbReference>
<evidence type="ECO:0000259" key="9">
    <source>
        <dbReference type="PROSITE" id="PS50977"/>
    </source>
</evidence>
<keyword evidence="2 7" id="KW-0678">Repressor</keyword>
<feature type="domain" description="HTH tetR-type" evidence="9">
    <location>
        <begin position="33"/>
        <end position="93"/>
    </location>
</feature>
<dbReference type="Gene3D" id="1.10.357.10">
    <property type="entry name" value="Tetracycline Repressor, domain 2"/>
    <property type="match status" value="1"/>
</dbReference>
<dbReference type="SUPFAM" id="SSF46689">
    <property type="entry name" value="Homeodomain-like"/>
    <property type="match status" value="1"/>
</dbReference>
<comment type="function">
    <text evidence="6">Repressor involved in the biosynthesis of the osmoprotectant glycine betaine. It represses transcription of the choline transporter BetT and the genes of BetAB involved in the synthesis of glycine betaine.</text>
</comment>
<dbReference type="InterPro" id="IPR050109">
    <property type="entry name" value="HTH-type_TetR-like_transc_reg"/>
</dbReference>
<proteinExistence type="inferred from homology"/>
<dbReference type="NCBIfam" id="NF001978">
    <property type="entry name" value="PRK00767.1"/>
    <property type="match status" value="1"/>
</dbReference>
<dbReference type="GO" id="GO:0019285">
    <property type="term" value="P:glycine betaine biosynthetic process from choline"/>
    <property type="evidence" value="ECO:0007669"/>
    <property type="project" value="UniProtKB-UniRule"/>
</dbReference>
<comment type="pathway">
    <text evidence="1 7">Amine and polyamine biosynthesis; betaine biosynthesis via choline pathway [regulation].</text>
</comment>
<keyword evidence="5 7" id="KW-0804">Transcription</keyword>
<evidence type="ECO:0000313" key="11">
    <source>
        <dbReference type="Proteomes" id="UP000494205"/>
    </source>
</evidence>
<dbReference type="Pfam" id="PF13977">
    <property type="entry name" value="TetR_C_6"/>
    <property type="match status" value="1"/>
</dbReference>
<evidence type="ECO:0000256" key="8">
    <source>
        <dbReference type="PROSITE-ProRule" id="PRU00335"/>
    </source>
</evidence>
<feature type="DNA-binding region" description="H-T-H motif" evidence="7 8">
    <location>
        <begin position="56"/>
        <end position="75"/>
    </location>
</feature>
<protein>
    <recommendedName>
        <fullName evidence="7">HTH-type transcriptional regulator BetI</fullName>
    </recommendedName>
</protein>
<dbReference type="UniPathway" id="UPA00529"/>
<dbReference type="GO" id="GO:0045892">
    <property type="term" value="P:negative regulation of DNA-templated transcription"/>
    <property type="evidence" value="ECO:0007669"/>
    <property type="project" value="UniProtKB-UniRule"/>
</dbReference>
<sequence>MHRLNRQASAQANRRCAWFILHTVIMPKLGMREIRRAQLIDATLLTIDQTGLAGATLASVAQRASISTGIVSHYFGDKDGLLEATMRHVLRDLWQATSRRRRAAKTDPRSKLRAVVAANFDVEQTSAPVMKTWLAFWSESMHKPHLRRLQYVNTRRLNSNLCADFSKAMPRAAARRAASGLAALIDGLWLRGALSGEPFDTKAALRVANEYIDLVLAARE</sequence>
<gene>
    <name evidence="10" type="primary">betI_3</name>
    <name evidence="7" type="synonym">betI</name>
    <name evidence="10" type="ORF">LMG27174_06194</name>
</gene>
<reference evidence="10 11" key="1">
    <citation type="submission" date="2020-04" db="EMBL/GenBank/DDBJ databases">
        <authorList>
            <person name="De Canck E."/>
        </authorList>
    </citation>
    <scope>NUCLEOTIDE SEQUENCE [LARGE SCALE GENOMIC DNA]</scope>
    <source>
        <strain evidence="10 11">LMG 27174</strain>
    </source>
</reference>
<dbReference type="PANTHER" id="PTHR30055:SF234">
    <property type="entry name" value="HTH-TYPE TRANSCRIPTIONAL REGULATOR BETI"/>
    <property type="match status" value="1"/>
</dbReference>
<dbReference type="InterPro" id="IPR001647">
    <property type="entry name" value="HTH_TetR"/>
</dbReference>
<evidence type="ECO:0000256" key="6">
    <source>
        <dbReference type="ARBA" id="ARBA00024936"/>
    </source>
</evidence>
<evidence type="ECO:0000256" key="4">
    <source>
        <dbReference type="ARBA" id="ARBA00023125"/>
    </source>
</evidence>
<dbReference type="GO" id="GO:0000976">
    <property type="term" value="F:transcription cis-regulatory region binding"/>
    <property type="evidence" value="ECO:0007669"/>
    <property type="project" value="TreeGrafter"/>
</dbReference>
<dbReference type="HAMAP" id="MF_00768">
    <property type="entry name" value="HTH_type_BetI"/>
    <property type="match status" value="1"/>
</dbReference>
<dbReference type="Pfam" id="PF00440">
    <property type="entry name" value="TetR_N"/>
    <property type="match status" value="1"/>
</dbReference>
<dbReference type="InterPro" id="IPR036271">
    <property type="entry name" value="Tet_transcr_reg_TetR-rel_C_sf"/>
</dbReference>